<reference evidence="1 2" key="1">
    <citation type="submission" date="2013-11" db="EMBL/GenBank/DDBJ databases">
        <title>The Genome Sequence of Phytophthora parasitica P1569.</title>
        <authorList>
            <consortium name="The Broad Institute Genomics Platform"/>
            <person name="Russ C."/>
            <person name="Tyler B."/>
            <person name="Panabieres F."/>
            <person name="Shan W."/>
            <person name="Tripathy S."/>
            <person name="Grunwald N."/>
            <person name="Machado M."/>
            <person name="Johnson C.S."/>
            <person name="Arredondo F."/>
            <person name="Hong C."/>
            <person name="Coffey M."/>
            <person name="Young S.K."/>
            <person name="Zeng Q."/>
            <person name="Gargeya S."/>
            <person name="Fitzgerald M."/>
            <person name="Abouelleil A."/>
            <person name="Alvarado L."/>
            <person name="Chapman S.B."/>
            <person name="Gainer-Dewar J."/>
            <person name="Goldberg J."/>
            <person name="Griggs A."/>
            <person name="Gujja S."/>
            <person name="Hansen M."/>
            <person name="Howarth C."/>
            <person name="Imamovic A."/>
            <person name="Ireland A."/>
            <person name="Larimer J."/>
            <person name="McCowan C."/>
            <person name="Murphy C."/>
            <person name="Pearson M."/>
            <person name="Poon T.W."/>
            <person name="Priest M."/>
            <person name="Roberts A."/>
            <person name="Saif S."/>
            <person name="Shea T."/>
            <person name="Sykes S."/>
            <person name="Wortman J."/>
            <person name="Nusbaum C."/>
            <person name="Birren B."/>
        </authorList>
    </citation>
    <scope>NUCLEOTIDE SEQUENCE [LARGE SCALE GENOMIC DNA]</scope>
    <source>
        <strain evidence="1 2">P1569</strain>
    </source>
</reference>
<protein>
    <submittedName>
        <fullName evidence="1">Uncharacterized protein</fullName>
    </submittedName>
</protein>
<feature type="non-terminal residue" evidence="1">
    <location>
        <position position="1"/>
    </location>
</feature>
<accession>V9EN83</accession>
<evidence type="ECO:0000313" key="2">
    <source>
        <dbReference type="Proteomes" id="UP000018721"/>
    </source>
</evidence>
<evidence type="ECO:0000313" key="1">
    <source>
        <dbReference type="EMBL" id="ETI39537.1"/>
    </source>
</evidence>
<dbReference type="Proteomes" id="UP000018721">
    <property type="component" value="Unassembled WGS sequence"/>
</dbReference>
<keyword evidence="2" id="KW-1185">Reference proteome</keyword>
<proteinExistence type="predicted"/>
<dbReference type="AlphaFoldDB" id="V9EN83"/>
<comment type="caution">
    <text evidence="1">The sequence shown here is derived from an EMBL/GenBank/DDBJ whole genome shotgun (WGS) entry which is preliminary data.</text>
</comment>
<dbReference type="EMBL" id="ANIZ01002595">
    <property type="protein sequence ID" value="ETI39537.1"/>
    <property type="molecule type" value="Genomic_DNA"/>
</dbReference>
<name>V9EN83_PHYNI</name>
<dbReference type="HOGENOM" id="CLU_2140024_0_0_1"/>
<organism evidence="1 2">
    <name type="scientific">Phytophthora nicotianae P1569</name>
    <dbReference type="NCBI Taxonomy" id="1317065"/>
    <lineage>
        <taxon>Eukaryota</taxon>
        <taxon>Sar</taxon>
        <taxon>Stramenopiles</taxon>
        <taxon>Oomycota</taxon>
        <taxon>Peronosporomycetes</taxon>
        <taxon>Peronosporales</taxon>
        <taxon>Peronosporaceae</taxon>
        <taxon>Phytophthora</taxon>
    </lineage>
</organism>
<sequence>GSLNVTNQHSSVIWRAAVLGWFLLLRRSEYLALGNKVHQFALNAAEVRSFKVDGTQATSFGEIQFAVIRFRGDKTDQFRQGNTRAIGRSGRPWLCPIHGLWYLSLHHKNIRLP</sequence>
<gene>
    <name evidence="1" type="ORF">F443_14874</name>
</gene>